<dbReference type="InterPro" id="IPR012334">
    <property type="entry name" value="Pectin_lyas_fold"/>
</dbReference>
<gene>
    <name evidence="1" type="ORF">SAMN04488121_103783</name>
</gene>
<organism evidence="1 2">
    <name type="scientific">Chitinophaga filiformis</name>
    <name type="common">Myxococcus filiformis</name>
    <name type="synonym">Flexibacter filiformis</name>
    <dbReference type="NCBI Taxonomy" id="104663"/>
    <lineage>
        <taxon>Bacteria</taxon>
        <taxon>Pseudomonadati</taxon>
        <taxon>Bacteroidota</taxon>
        <taxon>Chitinophagia</taxon>
        <taxon>Chitinophagales</taxon>
        <taxon>Chitinophagaceae</taxon>
        <taxon>Chitinophaga</taxon>
    </lineage>
</organism>
<dbReference type="STRING" id="104663.SAMN04488121_103783"/>
<dbReference type="RefSeq" id="WP_089833586.1">
    <property type="nucleotide sequence ID" value="NZ_FNBN01000003.1"/>
</dbReference>
<dbReference type="Gene3D" id="2.160.20.10">
    <property type="entry name" value="Single-stranded right-handed beta-helix, Pectin lyase-like"/>
    <property type="match status" value="1"/>
</dbReference>
<dbReference type="InterPro" id="IPR011050">
    <property type="entry name" value="Pectin_lyase_fold/virulence"/>
</dbReference>
<reference evidence="1 2" key="1">
    <citation type="submission" date="2016-10" db="EMBL/GenBank/DDBJ databases">
        <authorList>
            <person name="de Groot N.N."/>
        </authorList>
    </citation>
    <scope>NUCLEOTIDE SEQUENCE [LARGE SCALE GENOMIC DNA]</scope>
    <source>
        <strain evidence="1 2">DSM 527</strain>
    </source>
</reference>
<accession>A0A1G7S953</accession>
<dbReference type="SMART" id="SM00710">
    <property type="entry name" value="PbH1"/>
    <property type="match status" value="3"/>
</dbReference>
<dbReference type="Proteomes" id="UP000199045">
    <property type="component" value="Unassembled WGS sequence"/>
</dbReference>
<dbReference type="EMBL" id="FNBN01000003">
    <property type="protein sequence ID" value="SDG19556.1"/>
    <property type="molecule type" value="Genomic_DNA"/>
</dbReference>
<name>A0A1G7S953_CHIFI</name>
<evidence type="ECO:0000313" key="2">
    <source>
        <dbReference type="Proteomes" id="UP000199045"/>
    </source>
</evidence>
<protein>
    <recommendedName>
        <fullName evidence="3">Pectate lyase superfamily protein</fullName>
    </recommendedName>
</protein>
<sequence length="568" mass="63075">MALALISELVTTPIVANEKIHVLGYNNIGDGGGGDFYWDAASSAQEDGGTIFKSQNSATGRWKRLYNSPLSAVWFGAKGDGTTDDSNSLLKAVKTAQGRILDGEGRTYLVSLSLLVQSNTTIRNFRFQHAGSGTDFSSVLTVDGLDSEKQNILFENIYINGNRDNHVNINAAAEDGGRHGIRCLGACKHLTFRNVEIEYCATDGIEFFSGQAIQSLDTYLFEYIKIEDSRFSWNRRHGISGDCMKAVELKNVELSFNGLDTALATGKPDNHGSKGDRVNGNLYGNGVDWEGYSNGTNIVDLLMDNVRAFKNAICGIQFWDYSKNTDNESTWRPWERIRIVNSYSDQGQFPTPSFGTGTLYNSAIRLLGSPLYGTFRDIAIENNFLEGNILLQSCDKVSISNNNADFIYPVGVDERPNQLLYCRDVFIRDLQYTCNVEPMLFYSSNSTGVVYENSKNNIEWAGKYLDVIPSFVQDLRVHRIGNTLKFYLKIGNAAIASGDTILKFKWWSKNNQPFKVINFYRIDSFAPAFNAVLKGSQNGDSLTALAAYNFTGNAVFCEFETAVLADIF</sequence>
<evidence type="ECO:0000313" key="1">
    <source>
        <dbReference type="EMBL" id="SDG19556.1"/>
    </source>
</evidence>
<dbReference type="AlphaFoldDB" id="A0A1G7S953"/>
<dbReference type="InterPro" id="IPR006626">
    <property type="entry name" value="PbH1"/>
</dbReference>
<evidence type="ECO:0008006" key="3">
    <source>
        <dbReference type="Google" id="ProtNLM"/>
    </source>
</evidence>
<dbReference type="SUPFAM" id="SSF51126">
    <property type="entry name" value="Pectin lyase-like"/>
    <property type="match status" value="1"/>
</dbReference>
<dbReference type="OrthoDB" id="606446at2"/>
<proteinExistence type="predicted"/>